<dbReference type="Pfam" id="PF02518">
    <property type="entry name" value="HATPase_c"/>
    <property type="match status" value="1"/>
</dbReference>
<keyword evidence="5" id="KW-0808">Transferase</keyword>
<dbReference type="InterPro" id="IPR004358">
    <property type="entry name" value="Sig_transdc_His_kin-like_C"/>
</dbReference>
<dbReference type="EMBL" id="CP001107">
    <property type="protein sequence ID" value="ACR74551.1"/>
    <property type="molecule type" value="Genomic_DNA"/>
</dbReference>
<evidence type="ECO:0000256" key="2">
    <source>
        <dbReference type="ARBA" id="ARBA00004370"/>
    </source>
</evidence>
<gene>
    <name evidence="10" type="ordered locus">EUBREC_0765</name>
    <name evidence="11" type="ordered locus">EUBREC_2731</name>
</gene>
<feature type="transmembrane region" description="Helical" evidence="8">
    <location>
        <begin position="18"/>
        <end position="39"/>
    </location>
</feature>
<dbReference type="InterPro" id="IPR005467">
    <property type="entry name" value="His_kinase_dom"/>
</dbReference>
<evidence type="ECO:0000256" key="8">
    <source>
        <dbReference type="SAM" id="Phobius"/>
    </source>
</evidence>
<evidence type="ECO:0000313" key="12">
    <source>
        <dbReference type="Proteomes" id="UP000001477"/>
    </source>
</evidence>
<dbReference type="PANTHER" id="PTHR45453:SF1">
    <property type="entry name" value="PHOSPHATE REGULON SENSOR PROTEIN PHOR"/>
    <property type="match status" value="1"/>
</dbReference>
<name>C4ZEN5_AGARV</name>
<evidence type="ECO:0000256" key="1">
    <source>
        <dbReference type="ARBA" id="ARBA00000085"/>
    </source>
</evidence>
<dbReference type="SUPFAM" id="SSF47384">
    <property type="entry name" value="Homodimeric domain of signal transducing histidine kinase"/>
    <property type="match status" value="1"/>
</dbReference>
<dbReference type="Pfam" id="PF00512">
    <property type="entry name" value="HisKA"/>
    <property type="match status" value="1"/>
</dbReference>
<evidence type="ECO:0000313" key="11">
    <source>
        <dbReference type="EMBL" id="ACR76461.1"/>
    </source>
</evidence>
<dbReference type="Gene3D" id="3.30.565.10">
    <property type="entry name" value="Histidine kinase-like ATPase, C-terminal domain"/>
    <property type="match status" value="1"/>
</dbReference>
<comment type="subcellular location">
    <subcellularLocation>
        <location evidence="2">Membrane</location>
    </subcellularLocation>
</comment>
<evidence type="ECO:0000259" key="9">
    <source>
        <dbReference type="PROSITE" id="PS50109"/>
    </source>
</evidence>
<evidence type="ECO:0000313" key="10">
    <source>
        <dbReference type="EMBL" id="ACR74551.1"/>
    </source>
</evidence>
<keyword evidence="8" id="KW-0472">Membrane</keyword>
<dbReference type="GO" id="GO:0004721">
    <property type="term" value="F:phosphoprotein phosphatase activity"/>
    <property type="evidence" value="ECO:0007669"/>
    <property type="project" value="TreeGrafter"/>
</dbReference>
<protein>
    <recommendedName>
        <fullName evidence="3">histidine kinase</fullName>
        <ecNumber evidence="3">2.7.13.3</ecNumber>
    </recommendedName>
</protein>
<dbReference type="GO" id="GO:0000155">
    <property type="term" value="F:phosphorelay sensor kinase activity"/>
    <property type="evidence" value="ECO:0007669"/>
    <property type="project" value="InterPro"/>
</dbReference>
<reference evidence="10 12" key="1">
    <citation type="journal article" date="2009" name="Proc. Natl. Acad. Sci. U.S.A.">
        <title>Characterizing a model human gut microbiota composed of members of its two dominant bacterial phyla.</title>
        <authorList>
            <person name="Mahowald M.A."/>
            <person name="Rey F.E."/>
            <person name="Seedorf H."/>
            <person name="Turnbaugh P.J."/>
            <person name="Fulton R.S."/>
            <person name="Wollam A."/>
            <person name="Shah N."/>
            <person name="Wang C."/>
            <person name="Magrini V."/>
            <person name="Wilson R.K."/>
            <person name="Cantarel B.L."/>
            <person name="Coutinho P.M."/>
            <person name="Henrissat B."/>
            <person name="Crock L.W."/>
            <person name="Russell A."/>
            <person name="Verberkmoes N.C."/>
            <person name="Hettich R.L."/>
            <person name="Gordon J.I."/>
        </authorList>
    </citation>
    <scope>NUCLEOTIDE SEQUENCE [LARGE SCALE GENOMIC DNA]</scope>
    <source>
        <strain evidence="10">ATCC 33656</strain>
        <strain evidence="12">ATCC 33656 / DSM 3377 / JCM 17463 / KCTC 5835 / LMG 30912 / VPI 0990</strain>
    </source>
</reference>
<dbReference type="AlphaFoldDB" id="C4ZEN5"/>
<keyword evidence="8" id="KW-1133">Transmembrane helix</keyword>
<evidence type="ECO:0000256" key="3">
    <source>
        <dbReference type="ARBA" id="ARBA00012438"/>
    </source>
</evidence>
<dbReference type="EC" id="2.7.13.3" evidence="3"/>
<evidence type="ECO:0000256" key="7">
    <source>
        <dbReference type="ARBA" id="ARBA00023012"/>
    </source>
</evidence>
<dbReference type="InterPro" id="IPR003661">
    <property type="entry name" value="HisK_dim/P_dom"/>
</dbReference>
<dbReference type="HOGENOM" id="CLU_000445_89_3_9"/>
<accession>C4ZEN5</accession>
<keyword evidence="4" id="KW-0597">Phosphoprotein</keyword>
<dbReference type="GO" id="GO:0016036">
    <property type="term" value="P:cellular response to phosphate starvation"/>
    <property type="evidence" value="ECO:0007669"/>
    <property type="project" value="TreeGrafter"/>
</dbReference>
<evidence type="ECO:0000256" key="6">
    <source>
        <dbReference type="ARBA" id="ARBA00022777"/>
    </source>
</evidence>
<proteinExistence type="predicted"/>
<dbReference type="InterPro" id="IPR003594">
    <property type="entry name" value="HATPase_dom"/>
</dbReference>
<evidence type="ECO:0000256" key="4">
    <source>
        <dbReference type="ARBA" id="ARBA00022553"/>
    </source>
</evidence>
<dbReference type="InterPro" id="IPR050351">
    <property type="entry name" value="BphY/WalK/GraS-like"/>
</dbReference>
<feature type="transmembrane region" description="Helical" evidence="8">
    <location>
        <begin position="108"/>
        <end position="134"/>
    </location>
</feature>
<dbReference type="InterPro" id="IPR036890">
    <property type="entry name" value="HATPase_C_sf"/>
</dbReference>
<dbReference type="Gene3D" id="1.10.287.130">
    <property type="match status" value="1"/>
</dbReference>
<dbReference type="KEGG" id="ere:EUBREC_0765"/>
<dbReference type="Proteomes" id="UP000001477">
    <property type="component" value="Chromosome"/>
</dbReference>
<keyword evidence="7" id="KW-0902">Two-component regulatory system</keyword>
<dbReference type="PRINTS" id="PR00344">
    <property type="entry name" value="BCTRLSENSOR"/>
</dbReference>
<sequence length="415" mass="46785">MERGVYMSLYQDRQIKGFLLFLTLFALLFVGTATVLTIYQVNDAEVLWLKHDEAVSSSLLEQGVPKEVVAVAFTNTDISDDGRSLLAAAGLGKQSESSMRPYFNQFQRSAFCAMLCTVLFFLFVLAIGIFIFFWKRKRLYQQVDRILLNYINGDYSCHLPQNYEGAIYQVFSSIEQLATMLQSKNETERKAKEFLKDTISDISHQLKTPLAALTMYQEIIESEPENAETVKQFAAKMGISLKRMEQLILSMLKITRLDTGNIIFEKKSCRVSELIAHSVNDLTTRAKSESKQIQIDGDGEQQLICDMEWTGEAIGNIVKNALDHTQAGGIVRITWERTPAMFRIFISDNGNGIVPEDIYHIFKRFYRSKHSLDTQGIGLGLPLAKSIIEGQNGVISVQSEVGKGTLFTLSFLTDL</sequence>
<dbReference type="CDD" id="cd00075">
    <property type="entry name" value="HATPase"/>
    <property type="match status" value="1"/>
</dbReference>
<dbReference type="SUPFAM" id="SSF55874">
    <property type="entry name" value="ATPase domain of HSP90 chaperone/DNA topoisomerase II/histidine kinase"/>
    <property type="match status" value="1"/>
</dbReference>
<dbReference type="SMART" id="SM00387">
    <property type="entry name" value="HATPase_c"/>
    <property type="match status" value="1"/>
</dbReference>
<dbReference type="EMBL" id="CP001107">
    <property type="protein sequence ID" value="ACR76461.1"/>
    <property type="molecule type" value="Genomic_DNA"/>
</dbReference>
<keyword evidence="8" id="KW-0812">Transmembrane</keyword>
<comment type="catalytic activity">
    <reaction evidence="1">
        <text>ATP + protein L-histidine = ADP + protein N-phospho-L-histidine.</text>
        <dbReference type="EC" id="2.7.13.3"/>
    </reaction>
</comment>
<evidence type="ECO:0000256" key="5">
    <source>
        <dbReference type="ARBA" id="ARBA00022679"/>
    </source>
</evidence>
<dbReference type="InterPro" id="IPR036097">
    <property type="entry name" value="HisK_dim/P_sf"/>
</dbReference>
<dbReference type="PROSITE" id="PS50109">
    <property type="entry name" value="HIS_KIN"/>
    <property type="match status" value="1"/>
</dbReference>
<dbReference type="STRING" id="515619.EUBREC_0765"/>
<dbReference type="GO" id="GO:0005886">
    <property type="term" value="C:plasma membrane"/>
    <property type="evidence" value="ECO:0007669"/>
    <property type="project" value="TreeGrafter"/>
</dbReference>
<dbReference type="PANTHER" id="PTHR45453">
    <property type="entry name" value="PHOSPHATE REGULON SENSOR PROTEIN PHOR"/>
    <property type="match status" value="1"/>
</dbReference>
<feature type="domain" description="Histidine kinase" evidence="9">
    <location>
        <begin position="201"/>
        <end position="415"/>
    </location>
</feature>
<keyword evidence="6 10" id="KW-0418">Kinase</keyword>
<organism evidence="10 12">
    <name type="scientific">Agathobacter rectalis (strain ATCC 33656 / DSM 3377 / JCM 17463 / KCTC 5835 / VPI 0990)</name>
    <name type="common">Eubacterium rectale</name>
    <dbReference type="NCBI Taxonomy" id="515619"/>
    <lineage>
        <taxon>Bacteria</taxon>
        <taxon>Bacillati</taxon>
        <taxon>Bacillota</taxon>
        <taxon>Clostridia</taxon>
        <taxon>Lachnospirales</taxon>
        <taxon>Lachnospiraceae</taxon>
        <taxon>Agathobacter</taxon>
    </lineage>
</organism>
<dbReference type="CDD" id="cd00082">
    <property type="entry name" value="HisKA"/>
    <property type="match status" value="1"/>
</dbReference>
<dbReference type="KEGG" id="ere:EUBREC_2731"/>
<dbReference type="PaxDb" id="515619-EUBREC_0765"/>
<dbReference type="SMART" id="SM00388">
    <property type="entry name" value="HisKA"/>
    <property type="match status" value="1"/>
</dbReference>